<sequence>MSGCGAPVSGKKSTSSAASRVRLALSAQISSTLRGSGQEENRWFDRKLPASFQNACEYCLPEWRRAVSKKNGLAFHTAYSSGECRKASRSRACISRYRSRRPANGGISKGEAYVVSMTIDKLPRHLRMNGSISGAA</sequence>
<gene>
    <name evidence="1" type="ORF">MYCIT1_LOCUS37434</name>
</gene>
<dbReference type="AlphaFoldDB" id="A0AAD2I0R8"/>
<name>A0AAD2I0R8_9AGAR</name>
<organism evidence="1 2">
    <name type="scientific">Mycena citricolor</name>
    <dbReference type="NCBI Taxonomy" id="2018698"/>
    <lineage>
        <taxon>Eukaryota</taxon>
        <taxon>Fungi</taxon>
        <taxon>Dikarya</taxon>
        <taxon>Basidiomycota</taxon>
        <taxon>Agaricomycotina</taxon>
        <taxon>Agaricomycetes</taxon>
        <taxon>Agaricomycetidae</taxon>
        <taxon>Agaricales</taxon>
        <taxon>Marasmiineae</taxon>
        <taxon>Mycenaceae</taxon>
        <taxon>Mycena</taxon>
    </lineage>
</organism>
<accession>A0AAD2I0R8</accession>
<protein>
    <submittedName>
        <fullName evidence="1">Uncharacterized protein</fullName>
    </submittedName>
</protein>
<evidence type="ECO:0000313" key="1">
    <source>
        <dbReference type="EMBL" id="CAK5284298.1"/>
    </source>
</evidence>
<dbReference type="Proteomes" id="UP001295794">
    <property type="component" value="Unassembled WGS sequence"/>
</dbReference>
<keyword evidence="2" id="KW-1185">Reference proteome</keyword>
<reference evidence="1" key="1">
    <citation type="submission" date="2023-11" db="EMBL/GenBank/DDBJ databases">
        <authorList>
            <person name="De Vega J J."/>
            <person name="De Vega J J."/>
        </authorList>
    </citation>
    <scope>NUCLEOTIDE SEQUENCE</scope>
</reference>
<comment type="caution">
    <text evidence="1">The sequence shown here is derived from an EMBL/GenBank/DDBJ whole genome shotgun (WGS) entry which is preliminary data.</text>
</comment>
<proteinExistence type="predicted"/>
<evidence type="ECO:0000313" key="2">
    <source>
        <dbReference type="Proteomes" id="UP001295794"/>
    </source>
</evidence>
<dbReference type="EMBL" id="CAVNYO010000478">
    <property type="protein sequence ID" value="CAK5284298.1"/>
    <property type="molecule type" value="Genomic_DNA"/>
</dbReference>